<evidence type="ECO:0000313" key="10">
    <source>
        <dbReference type="Proteomes" id="UP000037460"/>
    </source>
</evidence>
<evidence type="ECO:0000256" key="5">
    <source>
        <dbReference type="ARBA" id="ARBA00023136"/>
    </source>
</evidence>
<evidence type="ECO:0000256" key="8">
    <source>
        <dbReference type="SAM" id="SignalP"/>
    </source>
</evidence>
<organism evidence="9 10">
    <name type="scientific">Chrysochromulina tobinii</name>
    <dbReference type="NCBI Taxonomy" id="1460289"/>
    <lineage>
        <taxon>Eukaryota</taxon>
        <taxon>Haptista</taxon>
        <taxon>Haptophyta</taxon>
        <taxon>Prymnesiophyceae</taxon>
        <taxon>Prymnesiales</taxon>
        <taxon>Chrysochromulinaceae</taxon>
        <taxon>Chrysochromulina</taxon>
    </lineage>
</organism>
<feature type="region of interest" description="Disordered" evidence="6">
    <location>
        <begin position="342"/>
        <end position="461"/>
    </location>
</feature>
<dbReference type="GO" id="GO:0016020">
    <property type="term" value="C:membrane"/>
    <property type="evidence" value="ECO:0007669"/>
    <property type="project" value="UniProtKB-SubCell"/>
</dbReference>
<accession>A0A0M0K4G1</accession>
<evidence type="ECO:0000256" key="3">
    <source>
        <dbReference type="ARBA" id="ARBA00022692"/>
    </source>
</evidence>
<dbReference type="PANTHER" id="PTHR21355">
    <property type="entry name" value="G-PROTEIN COUPLED RECEPTOR-ASSOCIATED PROTEIN LMBRD2"/>
    <property type="match status" value="1"/>
</dbReference>
<feature type="transmembrane region" description="Helical" evidence="7">
    <location>
        <begin position="39"/>
        <end position="60"/>
    </location>
</feature>
<keyword evidence="3 7" id="KW-0812">Transmembrane</keyword>
<evidence type="ECO:0000256" key="6">
    <source>
        <dbReference type="SAM" id="MobiDB-lite"/>
    </source>
</evidence>
<feature type="compositionally biased region" description="Low complexity" evidence="6">
    <location>
        <begin position="256"/>
        <end position="269"/>
    </location>
</feature>
<evidence type="ECO:0000256" key="4">
    <source>
        <dbReference type="ARBA" id="ARBA00022989"/>
    </source>
</evidence>
<reference evidence="10" key="1">
    <citation type="journal article" date="2015" name="PLoS Genet.">
        <title>Genome Sequence and Transcriptome Analyses of Chrysochromulina tobin: Metabolic Tools for Enhanced Algal Fitness in the Prominent Order Prymnesiales (Haptophyceae).</title>
        <authorList>
            <person name="Hovde B.T."/>
            <person name="Deodato C.R."/>
            <person name="Hunsperger H.M."/>
            <person name="Ryken S.A."/>
            <person name="Yost W."/>
            <person name="Jha R.K."/>
            <person name="Patterson J."/>
            <person name="Monnat R.J. Jr."/>
            <person name="Barlow S.B."/>
            <person name="Starkenburg S.R."/>
            <person name="Cattolico R.A."/>
        </authorList>
    </citation>
    <scope>NUCLEOTIDE SEQUENCE</scope>
    <source>
        <strain evidence="10">CCMP291</strain>
    </source>
</reference>
<feature type="non-terminal residue" evidence="9">
    <location>
        <position position="631"/>
    </location>
</feature>
<keyword evidence="10" id="KW-1185">Reference proteome</keyword>
<feature type="transmembrane region" description="Helical" evidence="7">
    <location>
        <begin position="81"/>
        <end position="106"/>
    </location>
</feature>
<feature type="chain" id="PRO_5005602457" description="Transmembrane protein" evidence="8">
    <location>
        <begin position="26"/>
        <end position="631"/>
    </location>
</feature>
<feature type="compositionally biased region" description="Low complexity" evidence="6">
    <location>
        <begin position="342"/>
        <end position="369"/>
    </location>
</feature>
<keyword evidence="5 7" id="KW-0472">Membrane</keyword>
<evidence type="ECO:0000313" key="9">
    <source>
        <dbReference type="EMBL" id="KOO33268.1"/>
    </source>
</evidence>
<dbReference type="InterPro" id="IPR006876">
    <property type="entry name" value="LMBR1-like_membr_prot"/>
</dbReference>
<keyword evidence="4 7" id="KW-1133">Transmembrane helix</keyword>
<comment type="caution">
    <text evidence="9">The sequence shown here is derived from an EMBL/GenBank/DDBJ whole genome shotgun (WGS) entry which is preliminary data.</text>
</comment>
<evidence type="ECO:0000256" key="7">
    <source>
        <dbReference type="SAM" id="Phobius"/>
    </source>
</evidence>
<dbReference type="AlphaFoldDB" id="A0A0M0K4G1"/>
<sequence>MCFFAYMVAWMPVWLLPFDMIGLQAREESGMRCNELSYSWLQFTWMVIYVMNLSSGYLTYDFARSYLDAGGFTIRMRIYQALISVVQWYAVAAVITLSIIFAIAFGTGRYSDGLFWDWTFTVAFALANFYAVGIFIWLLAHALIELPRRVYYLSQLDWAQRHSCFVVGVALQEIGEAELEWERAVQKLDLETKHITAAGPVAPKWEPCFEALREEWRLTEVAVRSLPIAGNRWPPPPPPSFFADDADVLPRRADTAPAATARTATTPKRAYTHGVNSSLTKQGPVDEAGSNGHANGQHTSMREPLWLRNPKVLREGSPGAEVFALPPEAAKAAVRAAKALPTPTTALPTPTTALKTPTTALTTPTTALPTPVPLPPPATTPLPLPPPAMSTGADADAAEGHWANGAASNEDPWANGPRAPPTLAPTHRPAPVDTGDAGDAERESTSRKPMSRTPPTLSLHRQQTLRTSLFGSNLMYEDIDARDRLQLRQMEELNQQLRRVAATWRRANRVFEAALRHMLQLHGTRLPVYQPGEGLTPVVRIVGATGALRRRTAHVATLTARSVYEQATPHARAAVSRFSVSAAAAREAVSHSYAAAAERLASAVSPRAGLLDGHGDGGLDEELLPRSPPPP</sequence>
<feature type="region of interest" description="Disordered" evidence="6">
    <location>
        <begin position="256"/>
        <end position="303"/>
    </location>
</feature>
<feature type="compositionally biased region" description="Pro residues" evidence="6">
    <location>
        <begin position="370"/>
        <end position="388"/>
    </location>
</feature>
<dbReference type="PANTHER" id="PTHR21355:SF0">
    <property type="entry name" value="G-PROTEIN COUPLED RECEPTOR-ASSOCIATED PROTEIN LMBRD2"/>
    <property type="match status" value="1"/>
</dbReference>
<feature type="region of interest" description="Disordered" evidence="6">
    <location>
        <begin position="607"/>
        <end position="631"/>
    </location>
</feature>
<evidence type="ECO:0000256" key="2">
    <source>
        <dbReference type="ARBA" id="ARBA00010487"/>
    </source>
</evidence>
<evidence type="ECO:0008006" key="11">
    <source>
        <dbReference type="Google" id="ProtNLM"/>
    </source>
</evidence>
<evidence type="ECO:0000256" key="1">
    <source>
        <dbReference type="ARBA" id="ARBA00004141"/>
    </source>
</evidence>
<dbReference type="EMBL" id="JWZX01001559">
    <property type="protein sequence ID" value="KOO33268.1"/>
    <property type="molecule type" value="Genomic_DNA"/>
</dbReference>
<dbReference type="Pfam" id="PF04791">
    <property type="entry name" value="LMBR1"/>
    <property type="match status" value="1"/>
</dbReference>
<dbReference type="Proteomes" id="UP000037460">
    <property type="component" value="Unassembled WGS sequence"/>
</dbReference>
<name>A0A0M0K4G1_9EUKA</name>
<feature type="signal peptide" evidence="8">
    <location>
        <begin position="1"/>
        <end position="25"/>
    </location>
</feature>
<gene>
    <name evidence="9" type="ORF">Ctob_006809</name>
</gene>
<protein>
    <recommendedName>
        <fullName evidence="11">Transmembrane protein</fullName>
    </recommendedName>
</protein>
<proteinExistence type="inferred from homology"/>
<dbReference type="InterPro" id="IPR051584">
    <property type="entry name" value="GPCR-associated_LMBR1"/>
</dbReference>
<comment type="similarity">
    <text evidence="2">Belongs to the LIMR family.</text>
</comment>
<comment type="subcellular location">
    <subcellularLocation>
        <location evidence="1">Membrane</location>
        <topology evidence="1">Multi-pass membrane protein</topology>
    </subcellularLocation>
</comment>
<keyword evidence="8" id="KW-0732">Signal</keyword>
<feature type="transmembrane region" description="Helical" evidence="7">
    <location>
        <begin position="118"/>
        <end position="140"/>
    </location>
</feature>